<keyword evidence="5" id="KW-0029">Amino-acid transport</keyword>
<dbReference type="InterPro" id="IPR001851">
    <property type="entry name" value="ABC_transp_permease"/>
</dbReference>
<organism evidence="10 11">
    <name type="scientific">Pyrobaculum arsenaticum</name>
    <dbReference type="NCBI Taxonomy" id="121277"/>
    <lineage>
        <taxon>Archaea</taxon>
        <taxon>Thermoproteota</taxon>
        <taxon>Thermoprotei</taxon>
        <taxon>Thermoproteales</taxon>
        <taxon>Thermoproteaceae</taxon>
        <taxon>Pyrobaculum</taxon>
    </lineage>
</organism>
<evidence type="ECO:0000256" key="9">
    <source>
        <dbReference type="SAM" id="Phobius"/>
    </source>
</evidence>
<gene>
    <name evidence="10" type="ORF">HC235_10325</name>
</gene>
<dbReference type="Pfam" id="PF02653">
    <property type="entry name" value="BPD_transp_2"/>
    <property type="match status" value="1"/>
</dbReference>
<dbReference type="InterPro" id="IPR052157">
    <property type="entry name" value="BCAA_transport_permease"/>
</dbReference>
<evidence type="ECO:0000256" key="8">
    <source>
        <dbReference type="ARBA" id="ARBA00037998"/>
    </source>
</evidence>
<feature type="transmembrane region" description="Helical" evidence="9">
    <location>
        <begin position="235"/>
        <end position="252"/>
    </location>
</feature>
<dbReference type="EMBL" id="JAAVJF010000005">
    <property type="protein sequence ID" value="NYR16317.1"/>
    <property type="molecule type" value="Genomic_DNA"/>
</dbReference>
<feature type="transmembrane region" description="Helical" evidence="9">
    <location>
        <begin position="259"/>
        <end position="277"/>
    </location>
</feature>
<evidence type="ECO:0000256" key="2">
    <source>
        <dbReference type="ARBA" id="ARBA00022448"/>
    </source>
</evidence>
<feature type="transmembrane region" description="Helical" evidence="9">
    <location>
        <begin position="73"/>
        <end position="94"/>
    </location>
</feature>
<dbReference type="GeneID" id="5055271"/>
<evidence type="ECO:0000256" key="6">
    <source>
        <dbReference type="ARBA" id="ARBA00022989"/>
    </source>
</evidence>
<comment type="similarity">
    <text evidence="8">Belongs to the binding-protein-dependent transport system permease family. LivHM subfamily.</text>
</comment>
<feature type="transmembrane region" description="Helical" evidence="9">
    <location>
        <begin position="154"/>
        <end position="177"/>
    </location>
</feature>
<keyword evidence="11" id="KW-1185">Reference proteome</keyword>
<dbReference type="GO" id="GO:0005886">
    <property type="term" value="C:plasma membrane"/>
    <property type="evidence" value="ECO:0007669"/>
    <property type="project" value="UniProtKB-SubCell"/>
</dbReference>
<keyword evidence="7 9" id="KW-0472">Membrane</keyword>
<feature type="transmembrane region" description="Helical" evidence="9">
    <location>
        <begin position="106"/>
        <end position="126"/>
    </location>
</feature>
<reference evidence="10 11" key="1">
    <citation type="journal article" date="2020" name="Nat. Commun.">
        <title>The structures of two archaeal type IV pili illuminate evolutionary relationships.</title>
        <authorList>
            <person name="Wang F."/>
            <person name="Baquero D.P."/>
            <person name="Su Z."/>
            <person name="Beltran L.C."/>
            <person name="Prangishvili D."/>
            <person name="Krupovic M."/>
            <person name="Egelman E.H."/>
        </authorList>
    </citation>
    <scope>NUCLEOTIDE SEQUENCE [LARGE SCALE GENOMIC DNA]</scope>
    <source>
        <strain evidence="10 11">2GA</strain>
    </source>
</reference>
<feature type="transmembrane region" description="Helical" evidence="9">
    <location>
        <begin position="289"/>
        <end position="314"/>
    </location>
</feature>
<evidence type="ECO:0000256" key="5">
    <source>
        <dbReference type="ARBA" id="ARBA00022970"/>
    </source>
</evidence>
<evidence type="ECO:0000313" key="11">
    <source>
        <dbReference type="Proteomes" id="UP000554766"/>
    </source>
</evidence>
<evidence type="ECO:0000256" key="3">
    <source>
        <dbReference type="ARBA" id="ARBA00022475"/>
    </source>
</evidence>
<feature type="transmembrane region" description="Helical" evidence="9">
    <location>
        <begin position="46"/>
        <end position="67"/>
    </location>
</feature>
<evidence type="ECO:0000256" key="7">
    <source>
        <dbReference type="ARBA" id="ARBA00023136"/>
    </source>
</evidence>
<keyword evidence="6 9" id="KW-1133">Transmembrane helix</keyword>
<dbReference type="OMA" id="LPEWMMG"/>
<evidence type="ECO:0000256" key="4">
    <source>
        <dbReference type="ARBA" id="ARBA00022692"/>
    </source>
</evidence>
<protein>
    <submittedName>
        <fullName evidence="10">Branched-chain amino acid ABC transporter permease</fullName>
    </submittedName>
</protein>
<dbReference type="Proteomes" id="UP000554766">
    <property type="component" value="Unassembled WGS sequence"/>
</dbReference>
<sequence>MDILSGVDYQTLFRAIILSNIYALMALGLNLTYITTKIPSFAHGDLATIGAYTSYLILTFLVIPLGLPANVYATFPIAALVAGATAWLTYVTVFRPMIRRGASITSLMIASFGIHYVLFAIVAIIADYVQNTYKVLSRNILLSRWEYVWPGTDFLTSSLINTTIAVAVVTALLYLLLYKTRYGIVMRASIDNLYLARAVGINVERVFAVAWILIGAVTGIAGVYLAMFYTMTEELGWLRLALVFVASVVGGLSNIYGAVLGGYVVGLSTVLGAAYILRPLGVPTEFQLAIPFAFVIAILLFAPQGLAGVISNLVQRGRK</sequence>
<name>A0A7L4PD56_9CREN</name>
<accession>A0A7L4PD56</accession>
<keyword evidence="2" id="KW-0813">Transport</keyword>
<dbReference type="AlphaFoldDB" id="A0A7L4PD56"/>
<keyword evidence="3" id="KW-1003">Cell membrane</keyword>
<comment type="subcellular location">
    <subcellularLocation>
        <location evidence="1">Cell membrane</location>
        <topology evidence="1">Multi-pass membrane protein</topology>
    </subcellularLocation>
</comment>
<feature type="transmembrane region" description="Helical" evidence="9">
    <location>
        <begin position="206"/>
        <end position="229"/>
    </location>
</feature>
<dbReference type="GO" id="GO:0006865">
    <property type="term" value="P:amino acid transport"/>
    <property type="evidence" value="ECO:0007669"/>
    <property type="project" value="UniProtKB-KW"/>
</dbReference>
<feature type="transmembrane region" description="Helical" evidence="9">
    <location>
        <begin position="12"/>
        <end position="34"/>
    </location>
</feature>
<proteinExistence type="inferred from homology"/>
<comment type="caution">
    <text evidence="10">The sequence shown here is derived from an EMBL/GenBank/DDBJ whole genome shotgun (WGS) entry which is preliminary data.</text>
</comment>
<keyword evidence="4 9" id="KW-0812">Transmembrane</keyword>
<dbReference type="CDD" id="cd06582">
    <property type="entry name" value="TM_PBP1_LivH_like"/>
    <property type="match status" value="1"/>
</dbReference>
<dbReference type="GO" id="GO:0022857">
    <property type="term" value="F:transmembrane transporter activity"/>
    <property type="evidence" value="ECO:0007669"/>
    <property type="project" value="InterPro"/>
</dbReference>
<dbReference type="RefSeq" id="WP_011901217.1">
    <property type="nucleotide sequence ID" value="NZ_JAAVJF010000005.1"/>
</dbReference>
<evidence type="ECO:0000256" key="1">
    <source>
        <dbReference type="ARBA" id="ARBA00004651"/>
    </source>
</evidence>
<evidence type="ECO:0000313" key="10">
    <source>
        <dbReference type="EMBL" id="NYR16317.1"/>
    </source>
</evidence>
<dbReference type="PANTHER" id="PTHR11795">
    <property type="entry name" value="BRANCHED-CHAIN AMINO ACID TRANSPORT SYSTEM PERMEASE PROTEIN LIVH"/>
    <property type="match status" value="1"/>
</dbReference>
<dbReference type="PANTHER" id="PTHR11795:SF449">
    <property type="entry name" value="BRANCHED-CHAIN AMINO ACID TRANSPORT PERMEASE PROTEIN LIVH-RELATED"/>
    <property type="match status" value="1"/>
</dbReference>